<dbReference type="EC" id="3.1.1.29" evidence="1"/>
<dbReference type="Gene3D" id="3.40.1490.10">
    <property type="entry name" value="Bit1"/>
    <property type="match status" value="1"/>
</dbReference>
<dbReference type="SUPFAM" id="SSF102462">
    <property type="entry name" value="Peptidyl-tRNA hydrolase II"/>
    <property type="match status" value="1"/>
</dbReference>
<evidence type="ECO:0000313" key="6">
    <source>
        <dbReference type="Proteomes" id="UP000695000"/>
    </source>
</evidence>
<evidence type="ECO:0000256" key="2">
    <source>
        <dbReference type="ARBA" id="ARBA00022801"/>
    </source>
</evidence>
<dbReference type="NCBIfam" id="TIGR00283">
    <property type="entry name" value="arch_pth2"/>
    <property type="match status" value="1"/>
</dbReference>
<proteinExistence type="inferred from homology"/>
<dbReference type="Proteomes" id="UP000695000">
    <property type="component" value="Unplaced"/>
</dbReference>
<evidence type="ECO:0000256" key="3">
    <source>
        <dbReference type="ARBA" id="ARBA00038050"/>
    </source>
</evidence>
<evidence type="ECO:0000256" key="1">
    <source>
        <dbReference type="ARBA" id="ARBA00013260"/>
    </source>
</evidence>
<evidence type="ECO:0000313" key="7">
    <source>
        <dbReference type="RefSeq" id="XP_017785092.1"/>
    </source>
</evidence>
<evidence type="ECO:0000256" key="5">
    <source>
        <dbReference type="SAM" id="Phobius"/>
    </source>
</evidence>
<gene>
    <name evidence="7" type="primary">LOC108568483</name>
</gene>
<dbReference type="InterPro" id="IPR002833">
    <property type="entry name" value="PTH2"/>
</dbReference>
<organism evidence="6 7">
    <name type="scientific">Nicrophorus vespilloides</name>
    <name type="common">Boreal carrion beetle</name>
    <dbReference type="NCBI Taxonomy" id="110193"/>
    <lineage>
        <taxon>Eukaryota</taxon>
        <taxon>Metazoa</taxon>
        <taxon>Ecdysozoa</taxon>
        <taxon>Arthropoda</taxon>
        <taxon>Hexapoda</taxon>
        <taxon>Insecta</taxon>
        <taxon>Pterygota</taxon>
        <taxon>Neoptera</taxon>
        <taxon>Endopterygota</taxon>
        <taxon>Coleoptera</taxon>
        <taxon>Polyphaga</taxon>
        <taxon>Staphyliniformia</taxon>
        <taxon>Silphidae</taxon>
        <taxon>Nicrophorinae</taxon>
        <taxon>Nicrophorus</taxon>
    </lineage>
</organism>
<keyword evidence="6" id="KW-1185">Reference proteome</keyword>
<protein>
    <recommendedName>
        <fullName evidence="1">peptidyl-tRNA hydrolase</fullName>
        <ecNumber evidence="1">3.1.1.29</ecNumber>
    </recommendedName>
</protein>
<sequence>MFSLLERFSLNGVSIFTVGTLVGISVGYLIVKIRGKADDKRDEYTYPSTSKNYRMILGVRTDLKMQKGKVAAQCAHAGVAAYVKCLKKAPNALGKWIKYGQAKITVKIDSEEEMLELERGAKKLGILCCIIRDAGHTQVEPDSRTVIAFGPAPRELIDQLTGHLKLY</sequence>
<feature type="transmembrane region" description="Helical" evidence="5">
    <location>
        <begin position="12"/>
        <end position="31"/>
    </location>
</feature>
<dbReference type="GeneID" id="108568483"/>
<evidence type="ECO:0000256" key="4">
    <source>
        <dbReference type="ARBA" id="ARBA00048707"/>
    </source>
</evidence>
<dbReference type="Pfam" id="PF01981">
    <property type="entry name" value="PTH2"/>
    <property type="match status" value="1"/>
</dbReference>
<accession>A0ABM1NE42</accession>
<dbReference type="InterPro" id="IPR023476">
    <property type="entry name" value="Pep_tRNA_hydro_II_dom_sf"/>
</dbReference>
<dbReference type="PANTHER" id="PTHR12649:SF11">
    <property type="entry name" value="PEPTIDYL-TRNA HYDROLASE 2, MITOCHONDRIAL"/>
    <property type="match status" value="1"/>
</dbReference>
<reference evidence="7" key="1">
    <citation type="submission" date="2025-08" db="UniProtKB">
        <authorList>
            <consortium name="RefSeq"/>
        </authorList>
    </citation>
    <scope>IDENTIFICATION</scope>
    <source>
        <tissue evidence="7">Whole Larva</tissue>
    </source>
</reference>
<dbReference type="NCBIfam" id="NF003314">
    <property type="entry name" value="PRK04322.1"/>
    <property type="match status" value="1"/>
</dbReference>
<comment type="catalytic activity">
    <reaction evidence="4">
        <text>an N-acyl-L-alpha-aminoacyl-tRNA + H2O = an N-acyl-L-amino acid + a tRNA + H(+)</text>
        <dbReference type="Rhea" id="RHEA:54448"/>
        <dbReference type="Rhea" id="RHEA-COMP:10123"/>
        <dbReference type="Rhea" id="RHEA-COMP:13883"/>
        <dbReference type="ChEBI" id="CHEBI:15377"/>
        <dbReference type="ChEBI" id="CHEBI:15378"/>
        <dbReference type="ChEBI" id="CHEBI:59874"/>
        <dbReference type="ChEBI" id="CHEBI:78442"/>
        <dbReference type="ChEBI" id="CHEBI:138191"/>
        <dbReference type="EC" id="3.1.1.29"/>
    </reaction>
</comment>
<keyword evidence="5" id="KW-0472">Membrane</keyword>
<keyword evidence="2" id="KW-0378">Hydrolase</keyword>
<keyword evidence="5" id="KW-1133">Transmembrane helix</keyword>
<name>A0ABM1NE42_NICVS</name>
<comment type="similarity">
    <text evidence="3">Belongs to the PTH2 family.</text>
</comment>
<dbReference type="PANTHER" id="PTHR12649">
    <property type="entry name" value="PEPTIDYL-TRNA HYDROLASE 2"/>
    <property type="match status" value="1"/>
</dbReference>
<dbReference type="CDD" id="cd02430">
    <property type="entry name" value="PTH2"/>
    <property type="match status" value="1"/>
</dbReference>
<keyword evidence="5" id="KW-0812">Transmembrane</keyword>
<dbReference type="RefSeq" id="XP_017785092.1">
    <property type="nucleotide sequence ID" value="XM_017929603.1"/>
</dbReference>